<feature type="transmembrane region" description="Helical" evidence="8">
    <location>
        <begin position="244"/>
        <end position="267"/>
    </location>
</feature>
<reference evidence="9 10" key="1">
    <citation type="journal article" date="2014" name="Genome Biol. Evol.">
        <title>Acetic acid bacteria genomes reveal functional traits for adaptation to life in insect guts.</title>
        <authorList>
            <person name="Chouaia B."/>
            <person name="Gaiarsa S."/>
            <person name="Crotti E."/>
            <person name="Comandatore F."/>
            <person name="Degli Esposti M."/>
            <person name="Ricci I."/>
            <person name="Alma A."/>
            <person name="Favia G."/>
            <person name="Bandi C."/>
            <person name="Daffonchio D."/>
        </authorList>
    </citation>
    <scope>NUCLEOTIDE SEQUENCE [LARGE SCALE GENOMIC DNA]</scope>
    <source>
        <strain evidence="10">AM169</strain>
    </source>
</reference>
<proteinExistence type="inferred from homology"/>
<dbReference type="EMBL" id="CBLY010000002">
    <property type="protein sequence ID" value="CDG33127.1"/>
    <property type="molecule type" value="Genomic_DNA"/>
</dbReference>
<dbReference type="Pfam" id="PF03547">
    <property type="entry name" value="Mem_trans"/>
    <property type="match status" value="1"/>
</dbReference>
<feature type="transmembrane region" description="Helical" evidence="8">
    <location>
        <begin position="304"/>
        <end position="325"/>
    </location>
</feature>
<evidence type="ECO:0000313" key="10">
    <source>
        <dbReference type="Proteomes" id="UP000027590"/>
    </source>
</evidence>
<keyword evidence="4" id="KW-1003">Cell membrane</keyword>
<keyword evidence="3" id="KW-0813">Transport</keyword>
<gene>
    <name evidence="9" type="ORF">SACS_0389</name>
</gene>
<feature type="transmembrane region" description="Helical" evidence="8">
    <location>
        <begin position="191"/>
        <end position="212"/>
    </location>
</feature>
<name>A0A7U7J0J7_9PROT</name>
<dbReference type="GO" id="GO:0055085">
    <property type="term" value="P:transmembrane transport"/>
    <property type="evidence" value="ECO:0007669"/>
    <property type="project" value="InterPro"/>
</dbReference>
<reference evidence="9 10" key="2">
    <citation type="journal article" date="2014" name="PLoS ONE">
        <title>Evolution of mitochondria reconstructed from the energy metabolism of living bacteria.</title>
        <authorList>
            <person name="Degli Esposti M."/>
            <person name="Chouaia B."/>
            <person name="Comandatore F."/>
            <person name="Crotti E."/>
            <person name="Sassera D."/>
            <person name="Lievens P.M."/>
            <person name="Daffonchio D."/>
            <person name="Bandi C."/>
        </authorList>
    </citation>
    <scope>NUCLEOTIDE SEQUENCE [LARGE SCALE GENOMIC DNA]</scope>
    <source>
        <strain evidence="10">AM169</strain>
    </source>
</reference>
<keyword evidence="7 8" id="KW-0472">Membrane</keyword>
<keyword evidence="5 8" id="KW-0812">Transmembrane</keyword>
<feature type="transmembrane region" description="Helical" evidence="8">
    <location>
        <begin position="71"/>
        <end position="90"/>
    </location>
</feature>
<evidence type="ECO:0000256" key="1">
    <source>
        <dbReference type="ARBA" id="ARBA00004651"/>
    </source>
</evidence>
<comment type="subcellular location">
    <subcellularLocation>
        <location evidence="1">Cell membrane</location>
        <topology evidence="1">Multi-pass membrane protein</topology>
    </subcellularLocation>
</comment>
<feature type="transmembrane region" description="Helical" evidence="8">
    <location>
        <begin position="39"/>
        <end position="59"/>
    </location>
</feature>
<evidence type="ECO:0000256" key="2">
    <source>
        <dbReference type="ARBA" id="ARBA00010145"/>
    </source>
</evidence>
<evidence type="ECO:0000256" key="6">
    <source>
        <dbReference type="ARBA" id="ARBA00022989"/>
    </source>
</evidence>
<feature type="transmembrane region" description="Helical" evidence="8">
    <location>
        <begin position="279"/>
        <end position="297"/>
    </location>
</feature>
<dbReference type="InterPro" id="IPR004776">
    <property type="entry name" value="Mem_transp_PIN-like"/>
</dbReference>
<dbReference type="InterPro" id="IPR038770">
    <property type="entry name" value="Na+/solute_symporter_sf"/>
</dbReference>
<keyword evidence="6 8" id="KW-1133">Transmembrane helix</keyword>
<comment type="similarity">
    <text evidence="2">Belongs to the auxin efflux carrier (TC 2.A.69) family.</text>
</comment>
<evidence type="ECO:0000256" key="4">
    <source>
        <dbReference type="ARBA" id="ARBA00022475"/>
    </source>
</evidence>
<dbReference type="PANTHER" id="PTHR36838:SF1">
    <property type="entry name" value="SLR1864 PROTEIN"/>
    <property type="match status" value="1"/>
</dbReference>
<evidence type="ECO:0000256" key="3">
    <source>
        <dbReference type="ARBA" id="ARBA00022448"/>
    </source>
</evidence>
<evidence type="ECO:0000313" key="9">
    <source>
        <dbReference type="EMBL" id="CDG33127.1"/>
    </source>
</evidence>
<dbReference type="Proteomes" id="UP000027590">
    <property type="component" value="Unassembled WGS sequence"/>
</dbReference>
<protein>
    <submittedName>
        <fullName evidence="9">Transport protein</fullName>
    </submittedName>
</protein>
<dbReference type="RefSeq" id="WP_043558292.1">
    <property type="nucleotide sequence ID" value="NZ_CBLY010000002.1"/>
</dbReference>
<dbReference type="PANTHER" id="PTHR36838">
    <property type="entry name" value="AUXIN EFFLUX CARRIER FAMILY PROTEIN"/>
    <property type="match status" value="1"/>
</dbReference>
<comment type="caution">
    <text evidence="9">The sequence shown here is derived from an EMBL/GenBank/DDBJ whole genome shotgun (WGS) entry which is preliminary data.</text>
</comment>
<evidence type="ECO:0000256" key="5">
    <source>
        <dbReference type="ARBA" id="ARBA00022692"/>
    </source>
</evidence>
<evidence type="ECO:0000256" key="7">
    <source>
        <dbReference type="ARBA" id="ARBA00023136"/>
    </source>
</evidence>
<sequence>MTTGLFLTIIEAILPILVTLGLGYLAAWRRDFDSHQAGVLIRLVMLYALPLALLASILSTPRERVLSAGPLAALILVAMLGVYVVLFAILRWGLGRRQGEAALITMTVTGPSVPFIGIPVLGQLFGPTSAVPISVASLIMNLCQIPLTLILMNHDQQRQQRQQQDDETNPTWQTTLRELGGHLLHSCREPVVWAPMLAFLMVLANIHLPLPLKSSLQLLGHATGGTALFASGVVLCARQVRFSLPVGLMVLGRNVLIPLGVCMLAFVWRLPSLTLQEGVLAMAMPSAAMNVILAMRYHMMEREIASVLFFGTISSILTLAFFIWLTNA</sequence>
<accession>A0A7U7J0J7</accession>
<feature type="transmembrane region" description="Helical" evidence="8">
    <location>
        <begin position="6"/>
        <end position="27"/>
    </location>
</feature>
<feature type="transmembrane region" description="Helical" evidence="8">
    <location>
        <begin position="102"/>
        <end position="125"/>
    </location>
</feature>
<dbReference type="AlphaFoldDB" id="A0A7U7J0J7"/>
<evidence type="ECO:0000256" key="8">
    <source>
        <dbReference type="SAM" id="Phobius"/>
    </source>
</evidence>
<dbReference type="Gene3D" id="1.20.1530.20">
    <property type="match status" value="1"/>
</dbReference>
<organism evidence="9 10">
    <name type="scientific">Parasaccharibacter apium</name>
    <dbReference type="NCBI Taxonomy" id="1510841"/>
    <lineage>
        <taxon>Bacteria</taxon>
        <taxon>Pseudomonadati</taxon>
        <taxon>Pseudomonadota</taxon>
        <taxon>Alphaproteobacteria</taxon>
        <taxon>Acetobacterales</taxon>
        <taxon>Acetobacteraceae</taxon>
        <taxon>Parasaccharibacter</taxon>
    </lineage>
</organism>
<dbReference type="GO" id="GO:0005886">
    <property type="term" value="C:plasma membrane"/>
    <property type="evidence" value="ECO:0007669"/>
    <property type="project" value="UniProtKB-SubCell"/>
</dbReference>
<feature type="transmembrane region" description="Helical" evidence="8">
    <location>
        <begin position="218"/>
        <end position="237"/>
    </location>
</feature>
<feature type="transmembrane region" description="Helical" evidence="8">
    <location>
        <begin position="131"/>
        <end position="152"/>
    </location>
</feature>